<dbReference type="AlphaFoldDB" id="A0AA41Q7Y3"/>
<protein>
    <submittedName>
        <fullName evidence="3">TetR/AcrR family transcriptional regulator</fullName>
    </submittedName>
</protein>
<keyword evidence="4" id="KW-1185">Reference proteome</keyword>
<name>A0AA41Q7Y3_9ACTN</name>
<dbReference type="SUPFAM" id="SSF46689">
    <property type="entry name" value="Homeodomain-like"/>
    <property type="match status" value="1"/>
</dbReference>
<sequence length="225" mass="23056">MAVTTGKGARLDLIGDTAVHLLVERGMRGLTHRAVDEAAGLPSGSTSYYARTRAALLEVALARMTMREAGEFADAMGSDAAEAAGIQPPAGGPAGGPAASPSDLAALLPSDPDAVVDLLAGIVDAAIRDGRDQKIARYELALEATRRAELRGAYDEAGRAFREAAVGLLAAMGAQDPVRQGRSLVAWCEGMMFDAIAGSGWSAPPSRADIAAGMRELLAGILKSG</sequence>
<proteinExistence type="predicted"/>
<dbReference type="InterPro" id="IPR009057">
    <property type="entry name" value="Homeodomain-like_sf"/>
</dbReference>
<comment type="caution">
    <text evidence="3">The sequence shown here is derived from an EMBL/GenBank/DDBJ whole genome shotgun (WGS) entry which is preliminary data.</text>
</comment>
<evidence type="ECO:0000256" key="1">
    <source>
        <dbReference type="SAM" id="MobiDB-lite"/>
    </source>
</evidence>
<accession>A0AA41Q7Y3</accession>
<feature type="domain" description="Tetracyclin repressor-like C-terminal group 31" evidence="2">
    <location>
        <begin position="111"/>
        <end position="219"/>
    </location>
</feature>
<reference evidence="3" key="1">
    <citation type="submission" date="2022-01" db="EMBL/GenBank/DDBJ databases">
        <title>Genome-Based Taxonomic Classification of the Phylum Actinobacteria.</title>
        <authorList>
            <person name="Gao Y."/>
        </authorList>
    </citation>
    <scope>NUCLEOTIDE SEQUENCE</scope>
    <source>
        <strain evidence="3">KLBMP 8922</strain>
    </source>
</reference>
<dbReference type="Gene3D" id="1.10.357.10">
    <property type="entry name" value="Tetracycline Repressor, domain 2"/>
    <property type="match status" value="1"/>
</dbReference>
<dbReference type="Proteomes" id="UP001165378">
    <property type="component" value="Unassembled WGS sequence"/>
</dbReference>
<gene>
    <name evidence="3" type="ORF">LZ495_37585</name>
</gene>
<dbReference type="Pfam" id="PF17940">
    <property type="entry name" value="TetR_C_31"/>
    <property type="match status" value="1"/>
</dbReference>
<evidence type="ECO:0000259" key="2">
    <source>
        <dbReference type="Pfam" id="PF17940"/>
    </source>
</evidence>
<feature type="region of interest" description="Disordered" evidence="1">
    <location>
        <begin position="83"/>
        <end position="104"/>
    </location>
</feature>
<organism evidence="3 4">
    <name type="scientific">Yinghuangia soli</name>
    <dbReference type="NCBI Taxonomy" id="2908204"/>
    <lineage>
        <taxon>Bacteria</taxon>
        <taxon>Bacillati</taxon>
        <taxon>Actinomycetota</taxon>
        <taxon>Actinomycetes</taxon>
        <taxon>Kitasatosporales</taxon>
        <taxon>Streptomycetaceae</taxon>
        <taxon>Yinghuangia</taxon>
    </lineage>
</organism>
<dbReference type="InterPro" id="IPR041583">
    <property type="entry name" value="TetR_C_31"/>
</dbReference>
<evidence type="ECO:0000313" key="4">
    <source>
        <dbReference type="Proteomes" id="UP001165378"/>
    </source>
</evidence>
<dbReference type="EMBL" id="JAKFHA010000040">
    <property type="protein sequence ID" value="MCF2532897.1"/>
    <property type="molecule type" value="Genomic_DNA"/>
</dbReference>
<evidence type="ECO:0000313" key="3">
    <source>
        <dbReference type="EMBL" id="MCF2532897.1"/>
    </source>
</evidence>